<dbReference type="AlphaFoldDB" id="A0A532UXR9"/>
<evidence type="ECO:0000313" key="3">
    <source>
        <dbReference type="Proteomes" id="UP000319619"/>
    </source>
</evidence>
<sequence length="296" mass="34317">MPQAQLLKPQELARLSNLQLLARRVVEGFITGLHQSPYHGFSVEFAEHRPYLPGDSIRNIDWKVYARTDRFVIKRFEEETNLKGYILLDSSASMAFGSGSLSKLQYGIQLTAALSHLMIEQRDAVGLAIFDQKIKRLLPPRSVRSYLSQIFSELVNLEPSGKTGIAETLHRVAERMQRRGLVILISDLLDEPEEIISGLRHFRYDGHEVIVLQVIDPLERSFAFPRDARFRDLETDERIISQPWHLKDAYQKEMKGFLDELKSGCRENRVDYALFDTSQPFDFALMEYLNKRKRLY</sequence>
<accession>A0A532UXR9</accession>
<dbReference type="InterPro" id="IPR036465">
    <property type="entry name" value="vWFA_dom_sf"/>
</dbReference>
<organism evidence="2 3">
    <name type="scientific">candidate division LCP-89 bacterium B3_LCP</name>
    <dbReference type="NCBI Taxonomy" id="2012998"/>
    <lineage>
        <taxon>Bacteria</taxon>
        <taxon>Pseudomonadati</taxon>
        <taxon>Bacteria division LCP-89</taxon>
    </lineage>
</organism>
<gene>
    <name evidence="2" type="ORF">CEE37_10455</name>
</gene>
<dbReference type="SUPFAM" id="SSF53300">
    <property type="entry name" value="vWA-like"/>
    <property type="match status" value="1"/>
</dbReference>
<dbReference type="PANTHER" id="PTHR33608">
    <property type="entry name" value="BLL2464 PROTEIN"/>
    <property type="match status" value="1"/>
</dbReference>
<evidence type="ECO:0000313" key="2">
    <source>
        <dbReference type="EMBL" id="TKJ39692.1"/>
    </source>
</evidence>
<name>A0A532UXR9_UNCL8</name>
<dbReference type="Gene3D" id="3.40.50.410">
    <property type="entry name" value="von Willebrand factor, type A domain"/>
    <property type="match status" value="1"/>
</dbReference>
<dbReference type="InterPro" id="IPR002881">
    <property type="entry name" value="DUF58"/>
</dbReference>
<protein>
    <submittedName>
        <fullName evidence="2">DUF58 domain-containing protein</fullName>
    </submittedName>
</protein>
<dbReference type="PANTHER" id="PTHR33608:SF7">
    <property type="entry name" value="DUF58 DOMAIN-CONTAINING PROTEIN"/>
    <property type="match status" value="1"/>
</dbReference>
<proteinExistence type="predicted"/>
<dbReference type="Proteomes" id="UP000319619">
    <property type="component" value="Unassembled WGS sequence"/>
</dbReference>
<dbReference type="EMBL" id="NJBN01000007">
    <property type="protein sequence ID" value="TKJ39692.1"/>
    <property type="molecule type" value="Genomic_DNA"/>
</dbReference>
<feature type="domain" description="DUF58" evidence="1">
    <location>
        <begin position="47"/>
        <end position="239"/>
    </location>
</feature>
<comment type="caution">
    <text evidence="2">The sequence shown here is derived from an EMBL/GenBank/DDBJ whole genome shotgun (WGS) entry which is preliminary data.</text>
</comment>
<dbReference type="Pfam" id="PF01882">
    <property type="entry name" value="DUF58"/>
    <property type="match status" value="1"/>
</dbReference>
<reference evidence="2 3" key="1">
    <citation type="submission" date="2017-06" db="EMBL/GenBank/DDBJ databases">
        <title>Novel microbial phyla capable of carbon fixation and sulfur reduction in deep-sea sediments.</title>
        <authorList>
            <person name="Huang J."/>
            <person name="Baker B."/>
            <person name="Wang Y."/>
        </authorList>
    </citation>
    <scope>NUCLEOTIDE SEQUENCE [LARGE SCALE GENOMIC DNA]</scope>
    <source>
        <strain evidence="2">B3_LCP</strain>
    </source>
</reference>
<evidence type="ECO:0000259" key="1">
    <source>
        <dbReference type="Pfam" id="PF01882"/>
    </source>
</evidence>